<keyword evidence="3 6" id="KW-0378">Hydrolase</keyword>
<dbReference type="Pfam" id="PF20773">
    <property type="entry name" value="InhA-like_MAM"/>
    <property type="match status" value="1"/>
</dbReference>
<gene>
    <name evidence="10" type="ORF">SAMN04489762_2907</name>
</gene>
<feature type="domain" description="Peptidase S8/S53" evidence="9">
    <location>
        <begin position="229"/>
        <end position="516"/>
    </location>
</feature>
<keyword evidence="7" id="KW-0175">Coiled coil</keyword>
<dbReference type="PROSITE" id="PS51892">
    <property type="entry name" value="SUBTILASE"/>
    <property type="match status" value="1"/>
</dbReference>
<evidence type="ECO:0000256" key="2">
    <source>
        <dbReference type="ARBA" id="ARBA00022670"/>
    </source>
</evidence>
<evidence type="ECO:0000313" key="10">
    <source>
        <dbReference type="EMBL" id="SEN81162.1"/>
    </source>
</evidence>
<keyword evidence="4 6" id="KW-0720">Serine protease</keyword>
<dbReference type="InterPro" id="IPR050131">
    <property type="entry name" value="Peptidase_S8_subtilisin-like"/>
</dbReference>
<dbReference type="Gene3D" id="3.40.50.200">
    <property type="entry name" value="Peptidase S8/S53 domain"/>
    <property type="match status" value="1"/>
</dbReference>
<feature type="active site" description="Charge relay system" evidence="5 6">
    <location>
        <position position="285"/>
    </location>
</feature>
<organism evidence="10 11">
    <name type="scientific">Terribacillus saccharophilus</name>
    <dbReference type="NCBI Taxonomy" id="361277"/>
    <lineage>
        <taxon>Bacteria</taxon>
        <taxon>Bacillati</taxon>
        <taxon>Bacillota</taxon>
        <taxon>Bacilli</taxon>
        <taxon>Bacillales</taxon>
        <taxon>Bacillaceae</taxon>
        <taxon>Terribacillus</taxon>
    </lineage>
</organism>
<comment type="caution">
    <text evidence="10">The sequence shown here is derived from an EMBL/GenBank/DDBJ whole genome shotgun (WGS) entry which is preliminary data.</text>
</comment>
<dbReference type="InterPro" id="IPR015500">
    <property type="entry name" value="Peptidase_S8_subtilisin-rel"/>
</dbReference>
<dbReference type="PROSITE" id="PS00138">
    <property type="entry name" value="SUBTILASE_SER"/>
    <property type="match status" value="1"/>
</dbReference>
<reference evidence="10 11" key="1">
    <citation type="submission" date="2016-10" db="EMBL/GenBank/DDBJ databases">
        <authorList>
            <person name="Varghese N."/>
            <person name="Submissions S."/>
        </authorList>
    </citation>
    <scope>NUCLEOTIDE SEQUENCE [LARGE SCALE GENOMIC DNA]</scope>
    <source>
        <strain evidence="10 11">DSM 21619</strain>
    </source>
</reference>
<protein>
    <submittedName>
        <fullName evidence="10">Bacillopeptidase F</fullName>
    </submittedName>
</protein>
<evidence type="ECO:0000259" key="9">
    <source>
        <dbReference type="Pfam" id="PF00082"/>
    </source>
</evidence>
<evidence type="ECO:0000256" key="4">
    <source>
        <dbReference type="ARBA" id="ARBA00022825"/>
    </source>
</evidence>
<dbReference type="Gene3D" id="2.60.40.1120">
    <property type="entry name" value="Carboxypeptidase-like, regulatory domain"/>
    <property type="match status" value="2"/>
</dbReference>
<dbReference type="NCBIfam" id="NF038128">
    <property type="entry name" value="choice_anch_J"/>
    <property type="match status" value="1"/>
</dbReference>
<dbReference type="InterPro" id="IPR008969">
    <property type="entry name" value="CarboxyPept-like_regulatory"/>
</dbReference>
<dbReference type="Proteomes" id="UP000199735">
    <property type="component" value="Unassembled WGS sequence"/>
</dbReference>
<dbReference type="SUPFAM" id="SSF49899">
    <property type="entry name" value="Concanavalin A-like lectins/glucanases"/>
    <property type="match status" value="1"/>
</dbReference>
<evidence type="ECO:0000256" key="6">
    <source>
        <dbReference type="PROSITE-ProRule" id="PRU01240"/>
    </source>
</evidence>
<dbReference type="SUPFAM" id="SSF52743">
    <property type="entry name" value="Subtilisin-like"/>
    <property type="match status" value="1"/>
</dbReference>
<proteinExistence type="inferred from homology"/>
<dbReference type="PRINTS" id="PR00723">
    <property type="entry name" value="SUBTILISIN"/>
</dbReference>
<keyword evidence="2 6" id="KW-0645">Protease</keyword>
<evidence type="ECO:0000256" key="5">
    <source>
        <dbReference type="PIRSR" id="PIRSR615500-1"/>
    </source>
</evidence>
<feature type="active site" description="Charge relay system" evidence="5 6">
    <location>
        <position position="238"/>
    </location>
</feature>
<dbReference type="Pfam" id="PF13715">
    <property type="entry name" value="CarbopepD_reg_2"/>
    <property type="match status" value="1"/>
</dbReference>
<dbReference type="EMBL" id="FOCD01000003">
    <property type="protein sequence ID" value="SEN81162.1"/>
    <property type="molecule type" value="Genomic_DNA"/>
</dbReference>
<evidence type="ECO:0000256" key="3">
    <source>
        <dbReference type="ARBA" id="ARBA00022801"/>
    </source>
</evidence>
<feature type="region of interest" description="Disordered" evidence="8">
    <location>
        <begin position="818"/>
        <end position="857"/>
    </location>
</feature>
<dbReference type="InterPro" id="IPR013320">
    <property type="entry name" value="ConA-like_dom_sf"/>
</dbReference>
<sequence length="1457" mass="154460">MEEVTGQDHIMKKENEKMQKRMAKWLSILAVGVFLLSLLSPTASRAQSSERTSVKASESVAAKVDKDVTSQFKADEQVTYLVKLKEQADTKKAAETAVEKAKKQSASLSAKEEKRIQNSAVVSDLRVTADASQANLLDYLQQAKDKGVVKDYDSYYIVNALKVTSSKKVMDEIAASEEVEKILPNRERKILEPAKAEEKQVAALAEEVEAWGVERVGAPAVWQETGLDGTGVVIGGLDTGVQYDHPALLEKYRGYNPADPDNVSHEFNWYDAVDGEAVPYDDLDHGTHTIGTAVGAEPDGSQDIGVAPGAKWIAVKAFHPDTGLGQTTDAILLDAAEWMLAPKDEEGNPHPEQAPDIVNNSWGGGPGLDEWYREVVQTWRNAGIVPVFSAGNDGDGDATVSAPSNYPESISVAATDSQDGLASFSSRGPSPYDGEIKPDIAAPGVNVYSAVSGSDYSAAFSGTSMAAPHISGVIALLLQADSSLTVDEIETILYDTADRQTSSDYPDEINEGFGHGIVNAYLAVSTIATGVGEINGNVYQDGDDEEPAVITHEAVSELYQGVATPLTAEVTDNISADTVTLQYKKDEGEWQSVDAALVEGNAASGTYQAVLPAEATTGETLVYKFVVTDFGGNTTETDAFEVELIAPLSVGYSQDFEEEPAGWTSFGDQNSWEWGAPAAGPEAAASGENVYGTGAYPNNADATLLAPPVAVPEDGEAYLQFQTWFDLESRYDYGHVVVSTDKENWEQVGSYNGANGAWSAEQIDLGDFAGQTVYVGFHLETDGSISKQGWYIDDVAISDSSSTSASIMKITKKVKEDAKQTKDSAKSKKKVDAKKLAPTPIQNVQGPTLPDGQADPADISPTALPVDATVTVQETGRSVQTDPADGSYRLLQAAGDITLEAAAYGFHSSTAPVTVTEGSAVTQNFTLDPIAEGTVSGTVTNAQTGEPIAGANVYVVEDAAVQPVKTDDSGAYTLTAYEGTYTLKITAPSFKGTEFEVTVNADEATEQNVELEPFIGFAGEIGYDDGTGENAHAFYDAGNGWAVKFTLAEGQSSAQVTGGLFRFWDESFPTPGGTNFAVEIYDASGEDSAPGKKLAGPIAGEALRNGEWTQVDLAGEGVVVDSDFYILYVQTDPNPNTPALATDEDGEFSGRSWQNVGGEWSPVPEEDGNYMIRALVDYEAQAPVITSPAPDTVTKEDSVTVEGTAAAGGTVEISNNGEVAASVEATDEGAFAADVELTEGENSLTAVTKLENGSTAPSEAVTIIRDQTAPELTITAPEDGSKTNKETVTVTGTVSDDYLNKLTINGAKTDVKEDGTFSKRILLDEGVNEIKVVATDQAGNKTKQVIELEADYTAPELENVKPDQDAQVQPGETVVISFESEPGLEDATFYLKAPLTNFRTTSQATELPMRETEDGLYVGYWTATSSAKLDGADVVVKATDAFGNTSEATAAGKVFIE</sequence>
<evidence type="ECO:0000256" key="8">
    <source>
        <dbReference type="SAM" id="MobiDB-lite"/>
    </source>
</evidence>
<dbReference type="CDD" id="cd07481">
    <property type="entry name" value="Peptidases_S8_BacillopeptidaseF-like"/>
    <property type="match status" value="1"/>
</dbReference>
<evidence type="ECO:0000313" key="11">
    <source>
        <dbReference type="Proteomes" id="UP000199735"/>
    </source>
</evidence>
<dbReference type="InterPro" id="IPR023828">
    <property type="entry name" value="Peptidase_S8_Ser-AS"/>
</dbReference>
<dbReference type="InterPro" id="IPR000209">
    <property type="entry name" value="Peptidase_S8/S53_dom"/>
</dbReference>
<dbReference type="Pfam" id="PF09136">
    <property type="entry name" value="Glucodextran_B"/>
    <property type="match status" value="1"/>
</dbReference>
<dbReference type="GO" id="GO:0004252">
    <property type="term" value="F:serine-type endopeptidase activity"/>
    <property type="evidence" value="ECO:0007669"/>
    <property type="project" value="UniProtKB-UniRule"/>
</dbReference>
<comment type="similarity">
    <text evidence="1 6">Belongs to the peptidase S8 family.</text>
</comment>
<accession>A0AAX2EII2</accession>
<evidence type="ECO:0000256" key="1">
    <source>
        <dbReference type="ARBA" id="ARBA00011073"/>
    </source>
</evidence>
<evidence type="ECO:0000256" key="7">
    <source>
        <dbReference type="SAM" id="Coils"/>
    </source>
</evidence>
<dbReference type="InterPro" id="IPR036852">
    <property type="entry name" value="Peptidase_S8/S53_dom_sf"/>
</dbReference>
<dbReference type="Gene3D" id="2.60.40.10">
    <property type="entry name" value="Immunoglobulins"/>
    <property type="match status" value="2"/>
</dbReference>
<feature type="coiled-coil region" evidence="7">
    <location>
        <begin position="84"/>
        <end position="111"/>
    </location>
</feature>
<dbReference type="PANTHER" id="PTHR43806">
    <property type="entry name" value="PEPTIDASE S8"/>
    <property type="match status" value="1"/>
</dbReference>
<dbReference type="Pfam" id="PF00082">
    <property type="entry name" value="Peptidase_S8"/>
    <property type="match status" value="1"/>
</dbReference>
<dbReference type="SUPFAM" id="SSF49464">
    <property type="entry name" value="Carboxypeptidase regulatory domain-like"/>
    <property type="match status" value="2"/>
</dbReference>
<dbReference type="InterPro" id="IPR013783">
    <property type="entry name" value="Ig-like_fold"/>
</dbReference>
<dbReference type="InterPro" id="IPR033857">
    <property type="entry name" value="Bacillopeptidase_F"/>
</dbReference>
<dbReference type="PANTHER" id="PTHR43806:SF67">
    <property type="entry name" value="EGF-LIKE DOMAIN-CONTAINING PROTEIN"/>
    <property type="match status" value="1"/>
</dbReference>
<name>A0AAX2EII2_9BACI</name>
<dbReference type="GO" id="GO:0006508">
    <property type="term" value="P:proteolysis"/>
    <property type="evidence" value="ECO:0007669"/>
    <property type="project" value="UniProtKB-KW"/>
</dbReference>
<feature type="active site" description="Charge relay system" evidence="5 6">
    <location>
        <position position="464"/>
    </location>
</feature>